<dbReference type="SUPFAM" id="SSF63825">
    <property type="entry name" value="YWTD domain"/>
    <property type="match status" value="1"/>
</dbReference>
<organism evidence="2 3">
    <name type="scientific">Euzebyella saccharophila</name>
    <dbReference type="NCBI Taxonomy" id="679664"/>
    <lineage>
        <taxon>Bacteria</taxon>
        <taxon>Pseudomonadati</taxon>
        <taxon>Bacteroidota</taxon>
        <taxon>Flavobacteriia</taxon>
        <taxon>Flavobacteriales</taxon>
        <taxon>Flavobacteriaceae</taxon>
        <taxon>Euzebyella</taxon>
    </lineage>
</organism>
<evidence type="ECO:0000313" key="3">
    <source>
        <dbReference type="Proteomes" id="UP001595814"/>
    </source>
</evidence>
<sequence>MKRVSLTAIAALLFAVSCSDETTVYNDPSEDVAVEKSESVLKSSILFDDAGVLEIASEASLSGKFAKGAEEEAGDYPLTLVARVDPPSYSGGENLTASHVHVDNDYAYVSYNTVEDGYAGAIDIVNVSNPNDPQVTSRLYYTNADINSIEYNDGYVYAVGGVDAEKSVRATSNSFVVKIPVSGGKMDTGAGLTYGFQEGFNATDVEVSGNKVFVTSGKDGLITAYNKSDLSVVTDASFADLRSVALHNETIAVLDGSTGIVLLDQGLNVSKEIAIDSDFGNFSKRTLDIDDNRIVVSEGAKGAGIYDRSSGTLKEYVPIMLNPEGTEQVNIVTNAVATNEEVLLMANGGAGLCLSETQQDNTNLVGIIDLDGSINYVESKGDYIFAASGKSGLQIVKLNRPDTSLAARCEDLPIYWGSSSLSVNSGETKAYRGAKRFNRITVNGSLLLCGSWTVTNNSYINSDGLFEMNGTFVIGRNNRRRDITVNQGATFRVEGNLTIYGDLVLNEGSTIEFIGSDSEVNIFGEVKKLGNVTVKGEFNDVRNKF</sequence>
<proteinExistence type="predicted"/>
<dbReference type="RefSeq" id="WP_192461429.1">
    <property type="nucleotide sequence ID" value="NZ_JACYFJ010000002.1"/>
</dbReference>
<protein>
    <recommendedName>
        <fullName evidence="4">LVIVD repeat-containing protein</fullName>
    </recommendedName>
</protein>
<keyword evidence="3" id="KW-1185">Reference proteome</keyword>
<accession>A0ABV8JRZ1</accession>
<feature type="chain" id="PRO_5045180503" description="LVIVD repeat-containing protein" evidence="1">
    <location>
        <begin position="20"/>
        <end position="545"/>
    </location>
</feature>
<keyword evidence="1" id="KW-0732">Signal</keyword>
<dbReference type="EMBL" id="JBHSAW010000010">
    <property type="protein sequence ID" value="MFC4096678.1"/>
    <property type="molecule type" value="Genomic_DNA"/>
</dbReference>
<evidence type="ECO:0008006" key="4">
    <source>
        <dbReference type="Google" id="ProtNLM"/>
    </source>
</evidence>
<reference evidence="3" key="1">
    <citation type="journal article" date="2019" name="Int. J. Syst. Evol. Microbiol.">
        <title>The Global Catalogue of Microorganisms (GCM) 10K type strain sequencing project: providing services to taxonomists for standard genome sequencing and annotation.</title>
        <authorList>
            <consortium name="The Broad Institute Genomics Platform"/>
            <consortium name="The Broad Institute Genome Sequencing Center for Infectious Disease"/>
            <person name="Wu L."/>
            <person name="Ma J."/>
        </authorList>
    </citation>
    <scope>NUCLEOTIDE SEQUENCE [LARGE SCALE GENOMIC DNA]</scope>
    <source>
        <strain evidence="3">CECT 7477</strain>
    </source>
</reference>
<evidence type="ECO:0000313" key="2">
    <source>
        <dbReference type="EMBL" id="MFC4096678.1"/>
    </source>
</evidence>
<gene>
    <name evidence="2" type="ORF">ACFOUT_12390</name>
</gene>
<name>A0ABV8JRZ1_9FLAO</name>
<dbReference type="PROSITE" id="PS51257">
    <property type="entry name" value="PROKAR_LIPOPROTEIN"/>
    <property type="match status" value="1"/>
</dbReference>
<comment type="caution">
    <text evidence="2">The sequence shown here is derived from an EMBL/GenBank/DDBJ whole genome shotgun (WGS) entry which is preliminary data.</text>
</comment>
<dbReference type="Proteomes" id="UP001595814">
    <property type="component" value="Unassembled WGS sequence"/>
</dbReference>
<feature type="signal peptide" evidence="1">
    <location>
        <begin position="1"/>
        <end position="19"/>
    </location>
</feature>
<evidence type="ECO:0000256" key="1">
    <source>
        <dbReference type="SAM" id="SignalP"/>
    </source>
</evidence>